<evidence type="ECO:0000256" key="6">
    <source>
        <dbReference type="ARBA" id="ARBA00047561"/>
    </source>
</evidence>
<feature type="domain" description="Siroheme synthase central" evidence="9">
    <location>
        <begin position="133"/>
        <end position="159"/>
    </location>
</feature>
<sequence>MPSYERIVTGGSQLLAWQLKDQPVLIVGGGQVAADRLRCVLAADAKVTLVSPASGLGEEVRYRLFSEQWPHLTYIDRIFQDDDVKGQYMVLTALDDSTISRHIHSLCKQQKIIVNVADVIPLCDFFFGSVIRRGPLQVMVSTGGKGPRIANRIRKMIEDALPHDCGEAIENVGTLRAELRRRAPAQEEGKRRMAWMVRVCDRWSLEQLAAMDDAMREKILDGWEDDRALYYADVTSASTLASISLKWQSLWRRCPYSRAAGQFGILAGLMGFSFGIASTLAFQTIRLKR</sequence>
<organism evidence="10 11">
    <name type="scientific">Mixia osmundae (strain CBS 9802 / IAM 14324 / JCM 22182 / KY 12970)</name>
    <dbReference type="NCBI Taxonomy" id="764103"/>
    <lineage>
        <taxon>Eukaryota</taxon>
        <taxon>Fungi</taxon>
        <taxon>Dikarya</taxon>
        <taxon>Basidiomycota</taxon>
        <taxon>Pucciniomycotina</taxon>
        <taxon>Mixiomycetes</taxon>
        <taxon>Mixiales</taxon>
        <taxon>Mixiaceae</taxon>
        <taxon>Mixia</taxon>
    </lineage>
</organism>
<dbReference type="PANTHER" id="PTHR35330">
    <property type="entry name" value="SIROHEME BIOSYNTHESIS PROTEIN MET8"/>
    <property type="match status" value="1"/>
</dbReference>
<evidence type="ECO:0000259" key="9">
    <source>
        <dbReference type="Pfam" id="PF14824"/>
    </source>
</evidence>
<dbReference type="FunCoup" id="G7DTZ7">
    <property type="interactions" value="97"/>
</dbReference>
<feature type="domain" description="Siroheme biosynthesis protein Met8 C-terminal" evidence="8">
    <location>
        <begin position="162"/>
        <end position="227"/>
    </location>
</feature>
<dbReference type="STRING" id="764103.G7DTZ7"/>
<dbReference type="Pfam" id="PF14823">
    <property type="entry name" value="Sirohm_synth_C"/>
    <property type="match status" value="1"/>
</dbReference>
<dbReference type="GO" id="GO:0019354">
    <property type="term" value="P:siroheme biosynthetic process"/>
    <property type="evidence" value="ECO:0007669"/>
    <property type="project" value="UniProtKB-UniPathway"/>
</dbReference>
<dbReference type="Pfam" id="PF14824">
    <property type="entry name" value="Sirohm_synth_M"/>
    <property type="match status" value="1"/>
</dbReference>
<dbReference type="GO" id="GO:0004325">
    <property type="term" value="F:ferrochelatase activity"/>
    <property type="evidence" value="ECO:0007669"/>
    <property type="project" value="InterPro"/>
</dbReference>
<dbReference type="UniPathway" id="UPA00262">
    <property type="reaction ID" value="UER00222"/>
</dbReference>
<evidence type="ECO:0000256" key="2">
    <source>
        <dbReference type="ARBA" id="ARBA00012400"/>
    </source>
</evidence>
<keyword evidence="7" id="KW-0812">Transmembrane</keyword>
<keyword evidence="4" id="KW-0520">NAD</keyword>
<dbReference type="Gene3D" id="3.30.160.110">
    <property type="entry name" value="Siroheme synthase, domain 2"/>
    <property type="match status" value="1"/>
</dbReference>
<dbReference type="SUPFAM" id="SSF51735">
    <property type="entry name" value="NAD(P)-binding Rossmann-fold domains"/>
    <property type="match status" value="1"/>
</dbReference>
<reference evidence="10 11" key="1">
    <citation type="journal article" date="2011" name="J. Gen. Appl. Microbiol.">
        <title>Draft genome sequencing of the enigmatic basidiomycete Mixia osmundae.</title>
        <authorList>
            <person name="Nishida H."/>
            <person name="Nagatsuka Y."/>
            <person name="Sugiyama J."/>
        </authorList>
    </citation>
    <scope>NUCLEOTIDE SEQUENCE [LARGE SCALE GENOMIC DNA]</scope>
    <source>
        <strain evidence="11">CBS 9802 / IAM 14324 / JCM 22182 / KY 12970</strain>
    </source>
</reference>
<evidence type="ECO:0000256" key="1">
    <source>
        <dbReference type="ARBA" id="ARBA00005010"/>
    </source>
</evidence>
<comment type="caution">
    <text evidence="10">The sequence shown here is derived from an EMBL/GenBank/DDBJ whole genome shotgun (WGS) entry which is preliminary data.</text>
</comment>
<comment type="catalytic activity">
    <reaction evidence="6">
        <text>precorrin-2 + NAD(+) = sirohydrochlorin + NADH + 2 H(+)</text>
        <dbReference type="Rhea" id="RHEA:15613"/>
        <dbReference type="ChEBI" id="CHEBI:15378"/>
        <dbReference type="ChEBI" id="CHEBI:57540"/>
        <dbReference type="ChEBI" id="CHEBI:57945"/>
        <dbReference type="ChEBI" id="CHEBI:58351"/>
        <dbReference type="ChEBI" id="CHEBI:58827"/>
        <dbReference type="EC" id="1.3.1.76"/>
    </reaction>
</comment>
<keyword evidence="7" id="KW-1133">Transmembrane helix</keyword>
<dbReference type="InterPro" id="IPR028161">
    <property type="entry name" value="Met8-like"/>
</dbReference>
<evidence type="ECO:0000256" key="4">
    <source>
        <dbReference type="ARBA" id="ARBA00023027"/>
    </source>
</evidence>
<dbReference type="NCBIfam" id="TIGR01470">
    <property type="entry name" value="cysG_Nterm"/>
    <property type="match status" value="1"/>
</dbReference>
<dbReference type="AlphaFoldDB" id="G7DTZ7"/>
<dbReference type="OMA" id="TQIWKLC"/>
<dbReference type="HOGENOM" id="CLU_011276_8_5_1"/>
<dbReference type="OrthoDB" id="1721126at2759"/>
<dbReference type="SUPFAM" id="SSF75615">
    <property type="entry name" value="Siroheme synthase middle domains-like"/>
    <property type="match status" value="1"/>
</dbReference>
<dbReference type="PANTHER" id="PTHR35330:SF1">
    <property type="entry name" value="SIROHEME BIOSYNTHESIS PROTEIN MET8"/>
    <property type="match status" value="1"/>
</dbReference>
<evidence type="ECO:0000313" key="11">
    <source>
        <dbReference type="Proteomes" id="UP000009131"/>
    </source>
</evidence>
<dbReference type="InterPro" id="IPR006367">
    <property type="entry name" value="Sirohaem_synthase_N"/>
</dbReference>
<evidence type="ECO:0000259" key="8">
    <source>
        <dbReference type="Pfam" id="PF14823"/>
    </source>
</evidence>
<keyword evidence="11" id="KW-1185">Reference proteome</keyword>
<dbReference type="InParanoid" id="G7DTZ7"/>
<dbReference type="GO" id="GO:0043115">
    <property type="term" value="F:precorrin-2 dehydrogenase activity"/>
    <property type="evidence" value="ECO:0007669"/>
    <property type="project" value="UniProtKB-EC"/>
</dbReference>
<dbReference type="Gene3D" id="1.10.3280.10">
    <property type="entry name" value="Siroheme synthase, domain 3"/>
    <property type="match status" value="1"/>
</dbReference>
<evidence type="ECO:0000313" key="10">
    <source>
        <dbReference type="EMBL" id="GAA94057.1"/>
    </source>
</evidence>
<dbReference type="InterPro" id="IPR028162">
    <property type="entry name" value="Met8_C"/>
</dbReference>
<reference evidence="10 11" key="2">
    <citation type="journal article" date="2012" name="Open Biol.">
        <title>Characteristics of nucleosomes and linker DNA regions on the genome of the basidiomycete Mixia osmundae revealed by mono- and dinucleosome mapping.</title>
        <authorList>
            <person name="Nishida H."/>
            <person name="Kondo S."/>
            <person name="Matsumoto T."/>
            <person name="Suzuki Y."/>
            <person name="Yoshikawa H."/>
            <person name="Taylor T.D."/>
            <person name="Sugiyama J."/>
        </authorList>
    </citation>
    <scope>NUCLEOTIDE SEQUENCE [LARGE SCALE GENOMIC DNA]</scope>
    <source>
        <strain evidence="11">CBS 9802 / IAM 14324 / JCM 22182 / KY 12970</strain>
    </source>
</reference>
<dbReference type="Gene3D" id="3.40.50.720">
    <property type="entry name" value="NAD(P)-binding Rossmann-like Domain"/>
    <property type="match status" value="2"/>
</dbReference>
<dbReference type="Proteomes" id="UP000009131">
    <property type="component" value="Unassembled WGS sequence"/>
</dbReference>
<dbReference type="InterPro" id="IPR028281">
    <property type="entry name" value="Sirohaem_synthase_central"/>
</dbReference>
<comment type="pathway">
    <text evidence="1">Porphyrin-containing compound metabolism; siroheme biosynthesis; sirohydrochlorin from precorrin-2: step 1/1.</text>
</comment>
<keyword evidence="3" id="KW-0560">Oxidoreductase</keyword>
<dbReference type="EC" id="1.3.1.76" evidence="2"/>
<name>G7DTZ7_MIXOS</name>
<dbReference type="EMBL" id="BABT02000026">
    <property type="protein sequence ID" value="GAA94057.1"/>
    <property type="molecule type" value="Genomic_DNA"/>
</dbReference>
<dbReference type="InterPro" id="IPR036291">
    <property type="entry name" value="NAD(P)-bd_dom_sf"/>
</dbReference>
<accession>G7DTZ7</accession>
<keyword evidence="5" id="KW-0627">Porphyrin biosynthesis</keyword>
<evidence type="ECO:0000256" key="3">
    <source>
        <dbReference type="ARBA" id="ARBA00023002"/>
    </source>
</evidence>
<proteinExistence type="predicted"/>
<gene>
    <name evidence="10" type="primary">Mo00704</name>
    <name evidence="10" type="ORF">E5Q_00704</name>
</gene>
<keyword evidence="7" id="KW-0472">Membrane</keyword>
<dbReference type="eggNOG" id="ENOG502RYIW">
    <property type="taxonomic scope" value="Eukaryota"/>
</dbReference>
<feature type="transmembrane region" description="Helical" evidence="7">
    <location>
        <begin position="263"/>
        <end position="282"/>
    </location>
</feature>
<dbReference type="RefSeq" id="XP_014570326.1">
    <property type="nucleotide sequence ID" value="XM_014714840.1"/>
</dbReference>
<evidence type="ECO:0000256" key="7">
    <source>
        <dbReference type="SAM" id="Phobius"/>
    </source>
</evidence>
<evidence type="ECO:0000256" key="5">
    <source>
        <dbReference type="ARBA" id="ARBA00023244"/>
    </source>
</evidence>
<protein>
    <recommendedName>
        <fullName evidence="2">precorrin-2 dehydrogenase</fullName>
        <ecNumber evidence="2">1.3.1.76</ecNumber>
    </recommendedName>
</protein>
<dbReference type="Pfam" id="PF13241">
    <property type="entry name" value="NAD_binding_7"/>
    <property type="match status" value="1"/>
</dbReference>